<proteinExistence type="predicted"/>
<accession>Q0FKJ1</accession>
<reference evidence="1 2" key="1">
    <citation type="journal article" date="2010" name="J. Bacteriol.">
        <title>Genome sequences of Pelagibaca bermudensis HTCC2601T and Maritimibacter alkaliphilus HTCC2654T, the type strains of two marine Roseobacter genera.</title>
        <authorList>
            <person name="Thrash J.C."/>
            <person name="Cho J.C."/>
            <person name="Ferriera S."/>
            <person name="Johnson J."/>
            <person name="Vergin K.L."/>
            <person name="Giovannoni S.J."/>
        </authorList>
    </citation>
    <scope>NUCLEOTIDE SEQUENCE [LARGE SCALE GENOMIC DNA]</scope>
    <source>
        <strain evidence="2">DSM 26914 / JCM 13377 / KCTC 12554 / HTCC2601</strain>
    </source>
</reference>
<protein>
    <submittedName>
        <fullName evidence="1">Uncharacterized protein</fullName>
    </submittedName>
</protein>
<keyword evidence="2" id="KW-1185">Reference proteome</keyword>
<dbReference type="STRING" id="314265.R2601_07743"/>
<evidence type="ECO:0000313" key="2">
    <source>
        <dbReference type="Proteomes" id="UP000006230"/>
    </source>
</evidence>
<dbReference type="Proteomes" id="UP000006230">
    <property type="component" value="Unassembled WGS sequence"/>
</dbReference>
<dbReference type="AlphaFoldDB" id="Q0FKJ1"/>
<organism evidence="1 2">
    <name type="scientific">Salipiger bermudensis (strain DSM 26914 / JCM 13377 / KCTC 12554 / HTCC2601)</name>
    <name type="common">Pelagibaca bermudensis</name>
    <dbReference type="NCBI Taxonomy" id="314265"/>
    <lineage>
        <taxon>Bacteria</taxon>
        <taxon>Pseudomonadati</taxon>
        <taxon>Pseudomonadota</taxon>
        <taxon>Alphaproteobacteria</taxon>
        <taxon>Rhodobacterales</taxon>
        <taxon>Roseobacteraceae</taxon>
        <taxon>Salipiger</taxon>
    </lineage>
</organism>
<gene>
    <name evidence="1" type="ORF">R2601_07743</name>
</gene>
<dbReference type="eggNOG" id="ENOG5031908">
    <property type="taxonomic scope" value="Bacteria"/>
</dbReference>
<comment type="caution">
    <text evidence="1">The sequence shown here is derived from an EMBL/GenBank/DDBJ whole genome shotgun (WGS) entry which is preliminary data.</text>
</comment>
<evidence type="ECO:0000313" key="1">
    <source>
        <dbReference type="EMBL" id="EAU44741.1"/>
    </source>
</evidence>
<dbReference type="HOGENOM" id="CLU_105770_0_0_5"/>
<name>Q0FKJ1_SALBH</name>
<dbReference type="EMBL" id="AATQ01000039">
    <property type="protein sequence ID" value="EAU44741.1"/>
    <property type="molecule type" value="Genomic_DNA"/>
</dbReference>
<sequence length="202" mass="22856">MRDLWTRLRFGPGAPLSDECIFVRPGDVRHVYAPDKSASAPVFKRRHSGLVRGGDWDLSREPLPETRAMRVVRDHFVHGMSWADTGIVDYHLAIIAKKGVSEGLRSTEDIMARYETFDRVFEEAQRTGRLRTRRELPGYFRREHEGIFFHIARDGEPLRGGGGRHRFAIASILGLASVPAQLGVIHPEALRAGHLERLRSPS</sequence>